<feature type="region of interest" description="Disordered" evidence="1">
    <location>
        <begin position="356"/>
        <end position="384"/>
    </location>
</feature>
<evidence type="ECO:0000313" key="4">
    <source>
        <dbReference type="Proteomes" id="UP000029665"/>
    </source>
</evidence>
<proteinExistence type="predicted"/>
<keyword evidence="2" id="KW-1133">Transmembrane helix</keyword>
<dbReference type="OrthoDB" id="2751658at2759"/>
<feature type="compositionally biased region" description="Polar residues" evidence="1">
    <location>
        <begin position="277"/>
        <end position="288"/>
    </location>
</feature>
<feature type="region of interest" description="Disordered" evidence="1">
    <location>
        <begin position="273"/>
        <end position="328"/>
    </location>
</feature>
<dbReference type="Proteomes" id="UP000029665">
    <property type="component" value="Unassembled WGS sequence"/>
</dbReference>
<dbReference type="HOGENOM" id="CLU_719898_0_0_1"/>
<protein>
    <submittedName>
        <fullName evidence="3">Uncharacterized protein</fullName>
    </submittedName>
</protein>
<dbReference type="EMBL" id="CCBP010000279">
    <property type="protein sequence ID" value="CDO75553.1"/>
    <property type="molecule type" value="Genomic_DNA"/>
</dbReference>
<keyword evidence="2" id="KW-0472">Membrane</keyword>
<reference evidence="3" key="1">
    <citation type="submission" date="2014-01" db="EMBL/GenBank/DDBJ databases">
        <title>The genome of the white-rot fungus Pycnoporus cinnabarinus: a basidiomycete model with a versatile arsenal for lignocellulosic biomass breakdown.</title>
        <authorList>
            <person name="Levasseur A."/>
            <person name="Lomascolo A."/>
            <person name="Ruiz-Duenas F.J."/>
            <person name="Uzan E."/>
            <person name="Piumi F."/>
            <person name="Kues U."/>
            <person name="Ram A.F.J."/>
            <person name="Murat C."/>
            <person name="Haon M."/>
            <person name="Benoit I."/>
            <person name="Arfi Y."/>
            <person name="Chevret D."/>
            <person name="Drula E."/>
            <person name="Kwon M.J."/>
            <person name="Gouret P."/>
            <person name="Lesage-Meessen L."/>
            <person name="Lombard V."/>
            <person name="Mariette J."/>
            <person name="Noirot C."/>
            <person name="Park J."/>
            <person name="Patyshakuliyeva A."/>
            <person name="Wieneger R.A.B."/>
            <person name="Wosten H.A.B."/>
            <person name="Martin F."/>
            <person name="Coutinho P.M."/>
            <person name="de Vries R."/>
            <person name="Martinez A.T."/>
            <person name="Klopp C."/>
            <person name="Pontarotti P."/>
            <person name="Henrissat B."/>
            <person name="Record E."/>
        </authorList>
    </citation>
    <scope>NUCLEOTIDE SEQUENCE [LARGE SCALE GENOMIC DNA]</scope>
    <source>
        <strain evidence="3">BRFM137</strain>
    </source>
</reference>
<dbReference type="STRING" id="5643.A0A060SSW2"/>
<dbReference type="AlphaFoldDB" id="A0A060SSW2"/>
<evidence type="ECO:0000313" key="3">
    <source>
        <dbReference type="EMBL" id="CDO75553.1"/>
    </source>
</evidence>
<comment type="caution">
    <text evidence="3">The sequence shown here is derived from an EMBL/GenBank/DDBJ whole genome shotgun (WGS) entry which is preliminary data.</text>
</comment>
<feature type="transmembrane region" description="Helical" evidence="2">
    <location>
        <begin position="197"/>
        <end position="220"/>
    </location>
</feature>
<organism evidence="3 4">
    <name type="scientific">Pycnoporus cinnabarinus</name>
    <name type="common">Cinnabar-red polypore</name>
    <name type="synonym">Trametes cinnabarina</name>
    <dbReference type="NCBI Taxonomy" id="5643"/>
    <lineage>
        <taxon>Eukaryota</taxon>
        <taxon>Fungi</taxon>
        <taxon>Dikarya</taxon>
        <taxon>Basidiomycota</taxon>
        <taxon>Agaricomycotina</taxon>
        <taxon>Agaricomycetes</taxon>
        <taxon>Polyporales</taxon>
        <taxon>Polyporaceae</taxon>
        <taxon>Trametes</taxon>
    </lineage>
</organism>
<evidence type="ECO:0000256" key="1">
    <source>
        <dbReference type="SAM" id="MobiDB-lite"/>
    </source>
</evidence>
<feature type="compositionally biased region" description="Polar residues" evidence="1">
    <location>
        <begin position="311"/>
        <end position="325"/>
    </location>
</feature>
<keyword evidence="2" id="KW-0812">Transmembrane</keyword>
<sequence length="384" mass="40681">MPESVSYDNLFFFIADDADYGSVTYGGLWLHNSTGFANHTYKSTGSKGIPGSTATFNFSGIAIGLKATIPNDLAQDQAAGSLPLPNISVALDNEAPVHVSVPLNTSDTFWERDNLTLDATHTLTVQVDNTTHDFPFVLDAFLYARPIEPSSTGATYTPPGSQQRITPTSSGDSGRFLFGFAPDNQAPAYGASSGLPVAAIVGGVVGGVTLLLATALAFYFMCVRAKQLKLPESMVLDPYRYDSGRGLDEDKQWLLNQPEAAVTAAEYSRHLYKRPQPSETSAPGSQVSGGDWSLPYDPSRPGSLHSVSPRPASTITGSESASNSGPLRGKAAEAGILSVPRPPTYHMDSGVRFVANNIEEEAPTSHVPPGAEVPTDVPPQYSAN</sequence>
<name>A0A060SSW2_PYCCI</name>
<evidence type="ECO:0000256" key="2">
    <source>
        <dbReference type="SAM" id="Phobius"/>
    </source>
</evidence>
<accession>A0A060SSW2</accession>
<gene>
    <name evidence="3" type="ORF">BN946_scf184883.g15</name>
</gene>
<keyword evidence="4" id="KW-1185">Reference proteome</keyword>